<dbReference type="PANTHER" id="PTHR33841">
    <property type="entry name" value="DNA METHYLTRANSFERASE YEEA-RELATED"/>
    <property type="match status" value="1"/>
</dbReference>
<keyword evidence="9" id="KW-1185">Reference proteome</keyword>
<keyword evidence="3 8" id="KW-0489">Methyltransferase</keyword>
<dbReference type="InterPro" id="IPR011639">
    <property type="entry name" value="MethylTrfase_TaqI-like_dom"/>
</dbReference>
<dbReference type="CDD" id="cd02440">
    <property type="entry name" value="AdoMet_MTases"/>
    <property type="match status" value="1"/>
</dbReference>
<proteinExistence type="inferred from homology"/>
<comment type="caution">
    <text evidence="8">The sequence shown here is derived from an EMBL/GenBank/DDBJ whole genome shotgun (WGS) entry which is preliminary data.</text>
</comment>
<protein>
    <recommendedName>
        <fullName evidence="2">site-specific DNA-methyltransferase (adenine-specific)</fullName>
        <ecNumber evidence="2">2.1.1.72</ecNumber>
    </recommendedName>
</protein>
<evidence type="ECO:0000313" key="8">
    <source>
        <dbReference type="EMBL" id="MBB6070332.1"/>
    </source>
</evidence>
<dbReference type="SUPFAM" id="SSF53335">
    <property type="entry name" value="S-adenosyl-L-methionine-dependent methyltransferases"/>
    <property type="match status" value="1"/>
</dbReference>
<dbReference type="RefSeq" id="WP_170035723.1">
    <property type="nucleotide sequence ID" value="NZ_JABDTL010000001.1"/>
</dbReference>
<dbReference type="Gene3D" id="3.40.50.150">
    <property type="entry name" value="Vaccinia Virus protein VP39"/>
    <property type="match status" value="1"/>
</dbReference>
<name>A0A841GRR8_9BACT</name>
<evidence type="ECO:0000259" key="7">
    <source>
        <dbReference type="Pfam" id="PF07669"/>
    </source>
</evidence>
<dbReference type="EC" id="2.1.1.72" evidence="2"/>
<gene>
    <name evidence="8" type="ORF">HNQ61_001951</name>
</gene>
<keyword evidence="4" id="KW-0808">Transferase</keyword>
<dbReference type="GO" id="GO:0003676">
    <property type="term" value="F:nucleic acid binding"/>
    <property type="evidence" value="ECO:0007669"/>
    <property type="project" value="InterPro"/>
</dbReference>
<dbReference type="Pfam" id="PF07669">
    <property type="entry name" value="Eco57I"/>
    <property type="match status" value="1"/>
</dbReference>
<reference evidence="8 9" key="1">
    <citation type="submission" date="2020-08" db="EMBL/GenBank/DDBJ databases">
        <title>Genomic Encyclopedia of Type Strains, Phase IV (KMG-IV): sequencing the most valuable type-strain genomes for metagenomic binning, comparative biology and taxonomic classification.</title>
        <authorList>
            <person name="Goeker M."/>
        </authorList>
    </citation>
    <scope>NUCLEOTIDE SEQUENCE [LARGE SCALE GENOMIC DNA]</scope>
    <source>
        <strain evidence="8 9">DSM 29007</strain>
    </source>
</reference>
<accession>A0A841GRR8</accession>
<organism evidence="8 9">
    <name type="scientific">Longimicrobium terrae</name>
    <dbReference type="NCBI Taxonomy" id="1639882"/>
    <lineage>
        <taxon>Bacteria</taxon>
        <taxon>Pseudomonadati</taxon>
        <taxon>Gemmatimonadota</taxon>
        <taxon>Longimicrobiia</taxon>
        <taxon>Longimicrobiales</taxon>
        <taxon>Longimicrobiaceae</taxon>
        <taxon>Longimicrobium</taxon>
    </lineage>
</organism>
<evidence type="ECO:0000256" key="4">
    <source>
        <dbReference type="ARBA" id="ARBA00022679"/>
    </source>
</evidence>
<dbReference type="PROSITE" id="PS00092">
    <property type="entry name" value="N6_MTASE"/>
    <property type="match status" value="1"/>
</dbReference>
<dbReference type="GO" id="GO:0032259">
    <property type="term" value="P:methylation"/>
    <property type="evidence" value="ECO:0007669"/>
    <property type="project" value="UniProtKB-KW"/>
</dbReference>
<sequence length="555" mass="61972">MVESIPSVWSDTVQQSAEAVAVLGAVFTKPSVVNVILDLAGYRSNSTRLATKRVLEPSCGDGAFLSEVLRRLIESEAQYCPGGAWDSPELMDSIRAVDLDLASLASARRMMQQQLLDAGCPVKRAKVLVENWTEHRDFLIGDWDTRFDFVLGNPPYVRIEDVPRPLLERYRAEFSTLSHRADLYVAFLERGLDLISKQGVLAFICANRFAKNQYGAAIRSLIAERYHVRYYLNLEHTQPFQSDVSAYPAILVVDRERGLSTQAARLANVEEGTLDAIRTELLARTSEGTLTSRFTNWYPDGGPWVTTSLKRHGEWQDISAKHTPLLESAPGTRLGIGVATGADRVFILPQFADAIEASRQVPLAMAADVRNSGVEWSGKILLNPFVGDETADLVDLSEFQGLARYLAEHAMQLKNRHVARARPHVWYRTIDKITVALRTREKLLIPDIQRGGTVGYDPGRLYPHHNLYWVTSETWNLRALQALLRSRLVREQVAGYSVQMMKGALRYQAQTLRKVRIPALATIPDPVFERLSLLGGAADQDEIDDAAVEAFSRSG</sequence>
<comment type="similarity">
    <text evidence="1">Belongs to the N(4)/N(6)-methyltransferase family.</text>
</comment>
<dbReference type="GO" id="GO:0009007">
    <property type="term" value="F:site-specific DNA-methyltransferase (adenine-specific) activity"/>
    <property type="evidence" value="ECO:0007669"/>
    <property type="project" value="UniProtKB-EC"/>
</dbReference>
<dbReference type="PRINTS" id="PR00507">
    <property type="entry name" value="N12N6MTFRASE"/>
</dbReference>
<feature type="domain" description="Type II methyltransferase M.TaqI-like" evidence="7">
    <location>
        <begin position="131"/>
        <end position="240"/>
    </location>
</feature>
<evidence type="ECO:0000256" key="2">
    <source>
        <dbReference type="ARBA" id="ARBA00011900"/>
    </source>
</evidence>
<evidence type="ECO:0000256" key="1">
    <source>
        <dbReference type="ARBA" id="ARBA00006594"/>
    </source>
</evidence>
<dbReference type="PANTHER" id="PTHR33841:SF5">
    <property type="entry name" value="DNA METHYLASE (MODIFICATION METHYLASE) (METHYLTRANSFERASE)-RELATED"/>
    <property type="match status" value="1"/>
</dbReference>
<evidence type="ECO:0000256" key="3">
    <source>
        <dbReference type="ARBA" id="ARBA00022603"/>
    </source>
</evidence>
<dbReference type="Proteomes" id="UP000582837">
    <property type="component" value="Unassembled WGS sequence"/>
</dbReference>
<evidence type="ECO:0000256" key="5">
    <source>
        <dbReference type="ARBA" id="ARBA00022691"/>
    </source>
</evidence>
<dbReference type="AlphaFoldDB" id="A0A841GRR8"/>
<dbReference type="InterPro" id="IPR002052">
    <property type="entry name" value="DNA_methylase_N6_adenine_CS"/>
</dbReference>
<evidence type="ECO:0000313" key="9">
    <source>
        <dbReference type="Proteomes" id="UP000582837"/>
    </source>
</evidence>
<evidence type="ECO:0000256" key="6">
    <source>
        <dbReference type="ARBA" id="ARBA00047942"/>
    </source>
</evidence>
<keyword evidence="5" id="KW-0949">S-adenosyl-L-methionine</keyword>
<dbReference type="GO" id="GO:0006304">
    <property type="term" value="P:DNA modification"/>
    <property type="evidence" value="ECO:0007669"/>
    <property type="project" value="InterPro"/>
</dbReference>
<dbReference type="InterPro" id="IPR050953">
    <property type="entry name" value="N4_N6_ade-DNA_methylase"/>
</dbReference>
<dbReference type="EMBL" id="JACHIA010000004">
    <property type="protein sequence ID" value="MBB6070332.1"/>
    <property type="molecule type" value="Genomic_DNA"/>
</dbReference>
<dbReference type="InterPro" id="IPR029063">
    <property type="entry name" value="SAM-dependent_MTases_sf"/>
</dbReference>
<comment type="catalytic activity">
    <reaction evidence="6">
        <text>a 2'-deoxyadenosine in DNA + S-adenosyl-L-methionine = an N(6)-methyl-2'-deoxyadenosine in DNA + S-adenosyl-L-homocysteine + H(+)</text>
        <dbReference type="Rhea" id="RHEA:15197"/>
        <dbReference type="Rhea" id="RHEA-COMP:12418"/>
        <dbReference type="Rhea" id="RHEA-COMP:12419"/>
        <dbReference type="ChEBI" id="CHEBI:15378"/>
        <dbReference type="ChEBI" id="CHEBI:57856"/>
        <dbReference type="ChEBI" id="CHEBI:59789"/>
        <dbReference type="ChEBI" id="CHEBI:90615"/>
        <dbReference type="ChEBI" id="CHEBI:90616"/>
        <dbReference type="EC" id="2.1.1.72"/>
    </reaction>
</comment>